<dbReference type="SUPFAM" id="SSF53613">
    <property type="entry name" value="Ribokinase-like"/>
    <property type="match status" value="1"/>
</dbReference>
<dbReference type="PATRIC" id="fig|1081904.3.peg.2165"/>
<dbReference type="Pfam" id="PF12833">
    <property type="entry name" value="HTH_18"/>
    <property type="match status" value="1"/>
</dbReference>
<keyword evidence="8" id="KW-1185">Reference proteome</keyword>
<dbReference type="InterPro" id="IPR020449">
    <property type="entry name" value="Tscrpt_reg_AraC-type_HTH"/>
</dbReference>
<dbReference type="Proteomes" id="UP000016600">
    <property type="component" value="Unassembled WGS sequence"/>
</dbReference>
<evidence type="ECO:0000256" key="5">
    <source>
        <dbReference type="ARBA" id="ARBA00023163"/>
    </source>
</evidence>
<keyword evidence="3" id="KW-0805">Transcription regulation</keyword>
<dbReference type="GO" id="GO:0043565">
    <property type="term" value="F:sequence-specific DNA binding"/>
    <property type="evidence" value="ECO:0007669"/>
    <property type="project" value="InterPro"/>
</dbReference>
<dbReference type="GO" id="GO:0005829">
    <property type="term" value="C:cytosol"/>
    <property type="evidence" value="ECO:0007669"/>
    <property type="project" value="TreeGrafter"/>
</dbReference>
<comment type="pathway">
    <text evidence="1">Cofactor biosynthesis; thiamine diphosphate biosynthesis.</text>
</comment>
<dbReference type="InterPro" id="IPR004399">
    <property type="entry name" value="HMP/HMP-P_kinase_dom"/>
</dbReference>
<dbReference type="SUPFAM" id="SSF46689">
    <property type="entry name" value="Homeodomain-like"/>
    <property type="match status" value="1"/>
</dbReference>
<accession>U2KJV3</accession>
<feature type="domain" description="HTH araC/xylS-type" evidence="6">
    <location>
        <begin position="257"/>
        <end position="355"/>
    </location>
</feature>
<dbReference type="Gene3D" id="1.10.10.60">
    <property type="entry name" value="Homeodomain-like"/>
    <property type="match status" value="1"/>
</dbReference>
<dbReference type="AlphaFoldDB" id="U2KJV3"/>
<dbReference type="Pfam" id="PF08543">
    <property type="entry name" value="Phos_pyr_kin"/>
    <property type="match status" value="1"/>
</dbReference>
<sequence length="355" mass="38989">MLCQNGNIISLSAFFFFPLQMLMKTNIPILTITGSDSTGGSGVQADIKTISALGGYALSAITAITVQNTLGIQEFFNLPANIVAGQIEAIINDIQPEVVKIGMIRSVGTLNAVVGALSKYKPRQTIYDPIVYSSRGDVLMADDVIAQVKCQLLPLIDLVIVRERDAAYFMRGKGSDTVGRDQIASWFGAFGCRNVIMQEDLLPQYAHGLGNSLASAIAVYLGQGLPMDEALSRSKTFMNQQIRVGSDLTGRSSELYNEFVSEVMAHHRTNSDVHFYADCLNVSSRYLAQVTKRISGKSPKSIIDDYLISEIEQQLKTTDKTVQETAYAFGFSSQAHFTKFFKKMKGISPSQYRKK</sequence>
<dbReference type="PANTHER" id="PTHR20858">
    <property type="entry name" value="PHOSPHOMETHYLPYRIMIDINE KINASE"/>
    <property type="match status" value="1"/>
</dbReference>
<keyword evidence="5" id="KW-0804">Transcription</keyword>
<evidence type="ECO:0000256" key="3">
    <source>
        <dbReference type="ARBA" id="ARBA00023015"/>
    </source>
</evidence>
<dbReference type="PROSITE" id="PS01124">
    <property type="entry name" value="HTH_ARAC_FAMILY_2"/>
    <property type="match status" value="1"/>
</dbReference>
<dbReference type="InterPro" id="IPR013749">
    <property type="entry name" value="PM/HMP-P_kinase-1"/>
</dbReference>
<dbReference type="GO" id="GO:0008902">
    <property type="term" value="F:hydroxymethylpyrimidine kinase activity"/>
    <property type="evidence" value="ECO:0007669"/>
    <property type="project" value="UniProtKB-EC"/>
</dbReference>
<name>U2KJV3_9BACT</name>
<evidence type="ECO:0000256" key="1">
    <source>
        <dbReference type="ARBA" id="ARBA00004948"/>
    </source>
</evidence>
<dbReference type="Gene3D" id="3.40.1190.20">
    <property type="match status" value="2"/>
</dbReference>
<dbReference type="GO" id="GO:0003700">
    <property type="term" value="F:DNA-binding transcription factor activity"/>
    <property type="evidence" value="ECO:0007669"/>
    <property type="project" value="InterPro"/>
</dbReference>
<dbReference type="InterPro" id="IPR009057">
    <property type="entry name" value="Homeodomain-like_sf"/>
</dbReference>
<dbReference type="CDD" id="cd01169">
    <property type="entry name" value="HMPP_kinase"/>
    <property type="match status" value="1"/>
</dbReference>
<gene>
    <name evidence="7" type="ORF">HMPREF1218_0734</name>
</gene>
<evidence type="ECO:0000313" key="7">
    <source>
        <dbReference type="EMBL" id="ERJ98766.1"/>
    </source>
</evidence>
<dbReference type="PANTHER" id="PTHR20858:SF17">
    <property type="entry name" value="HYDROXYMETHYLPYRIMIDINE_PHOSPHOMETHYLPYRIMIDINE KINASE THI20-RELATED"/>
    <property type="match status" value="1"/>
</dbReference>
<dbReference type="SMART" id="SM00342">
    <property type="entry name" value="HTH_ARAC"/>
    <property type="match status" value="1"/>
</dbReference>
<keyword evidence="4" id="KW-0238">DNA-binding</keyword>
<comment type="caution">
    <text evidence="7">The sequence shown here is derived from an EMBL/GenBank/DDBJ whole genome shotgun (WGS) entry which is preliminary data.</text>
</comment>
<evidence type="ECO:0000259" key="6">
    <source>
        <dbReference type="PROSITE" id="PS01124"/>
    </source>
</evidence>
<dbReference type="InterPro" id="IPR018060">
    <property type="entry name" value="HTH_AraC"/>
</dbReference>
<evidence type="ECO:0000256" key="4">
    <source>
        <dbReference type="ARBA" id="ARBA00023125"/>
    </source>
</evidence>
<proteinExistence type="predicted"/>
<dbReference type="GO" id="GO:0009228">
    <property type="term" value="P:thiamine biosynthetic process"/>
    <property type="evidence" value="ECO:0007669"/>
    <property type="project" value="InterPro"/>
</dbReference>
<dbReference type="EMBL" id="AWET01000045">
    <property type="protein sequence ID" value="ERJ98766.1"/>
    <property type="molecule type" value="Genomic_DNA"/>
</dbReference>
<organism evidence="7 8">
    <name type="scientific">Hoylesella pleuritidis F0068</name>
    <dbReference type="NCBI Taxonomy" id="1081904"/>
    <lineage>
        <taxon>Bacteria</taxon>
        <taxon>Pseudomonadati</taxon>
        <taxon>Bacteroidota</taxon>
        <taxon>Bacteroidia</taxon>
        <taxon>Bacteroidales</taxon>
        <taxon>Prevotellaceae</taxon>
        <taxon>Hoylesella</taxon>
    </lineage>
</organism>
<keyword evidence="7" id="KW-0808">Transferase</keyword>
<dbReference type="GO" id="GO:0008972">
    <property type="term" value="F:phosphomethylpyrimidine kinase activity"/>
    <property type="evidence" value="ECO:0007669"/>
    <property type="project" value="InterPro"/>
</dbReference>
<protein>
    <recommendedName>
        <fullName evidence="2">hydroxymethylpyrimidine kinase</fullName>
        <ecNumber evidence="2">2.7.1.49</ecNumber>
    </recommendedName>
</protein>
<keyword evidence="7" id="KW-0418">Kinase</keyword>
<reference evidence="7 8" key="1">
    <citation type="submission" date="2013-08" db="EMBL/GenBank/DDBJ databases">
        <authorList>
            <person name="Durkin A.S."/>
            <person name="Haft D.R."/>
            <person name="McCorrison J."/>
            <person name="Torralba M."/>
            <person name="Gillis M."/>
            <person name="Haft D.H."/>
            <person name="Methe B."/>
            <person name="Sutton G."/>
            <person name="Nelson K.E."/>
        </authorList>
    </citation>
    <scope>NUCLEOTIDE SEQUENCE [LARGE SCALE GENOMIC DNA]</scope>
    <source>
        <strain evidence="7 8">F0068</strain>
    </source>
</reference>
<evidence type="ECO:0000256" key="2">
    <source>
        <dbReference type="ARBA" id="ARBA00012135"/>
    </source>
</evidence>
<dbReference type="PRINTS" id="PR00032">
    <property type="entry name" value="HTHARAC"/>
</dbReference>
<dbReference type="InterPro" id="IPR029056">
    <property type="entry name" value="Ribokinase-like"/>
</dbReference>
<dbReference type="EC" id="2.7.1.49" evidence="2"/>
<evidence type="ECO:0000313" key="8">
    <source>
        <dbReference type="Proteomes" id="UP000016600"/>
    </source>
</evidence>